<evidence type="ECO:0000256" key="5">
    <source>
        <dbReference type="ARBA" id="ARBA00022840"/>
    </source>
</evidence>
<keyword evidence="4" id="KW-0547">Nucleotide-binding</keyword>
<dbReference type="SUPFAM" id="SSF52540">
    <property type="entry name" value="P-loop containing nucleoside triphosphate hydrolases"/>
    <property type="match status" value="1"/>
</dbReference>
<keyword evidence="3" id="KW-1003">Cell membrane</keyword>
<dbReference type="GO" id="GO:0005524">
    <property type="term" value="F:ATP binding"/>
    <property type="evidence" value="ECO:0007669"/>
    <property type="project" value="UniProtKB-KW"/>
</dbReference>
<accession>A0A1H5MQT3</accession>
<reference evidence="12" key="1">
    <citation type="submission" date="2016-10" db="EMBL/GenBank/DDBJ databases">
        <authorList>
            <person name="Varghese N."/>
            <person name="Submissions S."/>
        </authorList>
    </citation>
    <scope>NUCLEOTIDE SEQUENCE [LARGE SCALE GENOMIC DNA]</scope>
    <source>
        <strain evidence="12">DSM 21368</strain>
    </source>
</reference>
<proteinExistence type="inferred from homology"/>
<evidence type="ECO:0000256" key="3">
    <source>
        <dbReference type="ARBA" id="ARBA00022475"/>
    </source>
</evidence>
<evidence type="ECO:0000256" key="8">
    <source>
        <dbReference type="ARBA" id="ARBA00023251"/>
    </source>
</evidence>
<dbReference type="FunFam" id="3.40.50.300:FF:000589">
    <property type="entry name" value="ABC transporter, ATP-binding subunit"/>
    <property type="match status" value="1"/>
</dbReference>
<evidence type="ECO:0000256" key="7">
    <source>
        <dbReference type="ARBA" id="ARBA00023136"/>
    </source>
</evidence>
<evidence type="ECO:0000256" key="2">
    <source>
        <dbReference type="ARBA" id="ARBA00022448"/>
    </source>
</evidence>
<dbReference type="SMART" id="SM00382">
    <property type="entry name" value="AAA"/>
    <property type="match status" value="1"/>
</dbReference>
<keyword evidence="2" id="KW-0813">Transport</keyword>
<dbReference type="PANTHER" id="PTHR42711:SF19">
    <property type="entry name" value="DOXORUBICIN RESISTANCE ATP-BINDING PROTEIN DRRA"/>
    <property type="match status" value="1"/>
</dbReference>
<evidence type="ECO:0000313" key="11">
    <source>
        <dbReference type="EMBL" id="SEE91500.1"/>
    </source>
</evidence>
<dbReference type="InterPro" id="IPR027417">
    <property type="entry name" value="P-loop_NTPase"/>
</dbReference>
<dbReference type="RefSeq" id="WP_089774327.1">
    <property type="nucleotide sequence ID" value="NZ_FNTX01000002.1"/>
</dbReference>
<dbReference type="EMBL" id="FNTX01000002">
    <property type="protein sequence ID" value="SEE91500.1"/>
    <property type="molecule type" value="Genomic_DNA"/>
</dbReference>
<dbReference type="InterPro" id="IPR005894">
    <property type="entry name" value="DrrA"/>
</dbReference>
<evidence type="ECO:0000256" key="1">
    <source>
        <dbReference type="ARBA" id="ARBA00004413"/>
    </source>
</evidence>
<keyword evidence="7" id="KW-0472">Membrane</keyword>
<gene>
    <name evidence="11" type="ORF">SAMN04488554_3556</name>
</gene>
<dbReference type="NCBIfam" id="TIGR01188">
    <property type="entry name" value="drrA"/>
    <property type="match status" value="1"/>
</dbReference>
<dbReference type="PROSITE" id="PS50893">
    <property type="entry name" value="ABC_TRANSPORTER_2"/>
    <property type="match status" value="1"/>
</dbReference>
<dbReference type="OrthoDB" id="9804819at2"/>
<organism evidence="11 12">
    <name type="scientific">Ruania alba</name>
    <dbReference type="NCBI Taxonomy" id="648782"/>
    <lineage>
        <taxon>Bacteria</taxon>
        <taxon>Bacillati</taxon>
        <taxon>Actinomycetota</taxon>
        <taxon>Actinomycetes</taxon>
        <taxon>Micrococcales</taxon>
        <taxon>Ruaniaceae</taxon>
        <taxon>Ruania</taxon>
    </lineage>
</organism>
<dbReference type="GO" id="GO:1900753">
    <property type="term" value="P:doxorubicin transport"/>
    <property type="evidence" value="ECO:0007669"/>
    <property type="project" value="InterPro"/>
</dbReference>
<dbReference type="GO" id="GO:0016887">
    <property type="term" value="F:ATP hydrolysis activity"/>
    <property type="evidence" value="ECO:0007669"/>
    <property type="project" value="InterPro"/>
</dbReference>
<dbReference type="GO" id="GO:0005886">
    <property type="term" value="C:plasma membrane"/>
    <property type="evidence" value="ECO:0007669"/>
    <property type="project" value="UniProtKB-SubCell"/>
</dbReference>
<keyword evidence="6" id="KW-1278">Translocase</keyword>
<dbReference type="GO" id="GO:0046677">
    <property type="term" value="P:response to antibiotic"/>
    <property type="evidence" value="ECO:0007669"/>
    <property type="project" value="UniProtKB-KW"/>
</dbReference>
<dbReference type="STRING" id="648782.SAMN04488554_3556"/>
<name>A0A1H5MQT3_9MICO</name>
<dbReference type="PROSITE" id="PS00211">
    <property type="entry name" value="ABC_TRANSPORTER_1"/>
    <property type="match status" value="1"/>
</dbReference>
<evidence type="ECO:0000259" key="10">
    <source>
        <dbReference type="PROSITE" id="PS50893"/>
    </source>
</evidence>
<dbReference type="InterPro" id="IPR003439">
    <property type="entry name" value="ABC_transporter-like_ATP-bd"/>
</dbReference>
<dbReference type="Pfam" id="PF00005">
    <property type="entry name" value="ABC_tran"/>
    <property type="match status" value="1"/>
</dbReference>
<dbReference type="Proteomes" id="UP000199220">
    <property type="component" value="Unassembled WGS sequence"/>
</dbReference>
<sequence length="325" mass="34948">MSPTVLAVEASGLTKRYGTTVALDGVDLAVPRGTVHGLLGPNGAGKTTTVRILTTLTRLDEGQASVAGHDVRTDPRLVRRAIGLTGQQTAVDDLLTARQNLTMFGRLFRLDKTSAQRRADELLEQFSLTDAADRAPKKFSGGMRRRLDLAASMILAPQVLFLDEPTTGLDPAGRREVWHAIRQLAAQGTTVLLTTHYLDEADQLCDRISVVDHGRNLVEDTPAGLKRRIGDERLELTVADPADLDQAADLVRRVTDLAPDTDEGGTTLSVPVPDGVRALTEVASEIRAAGLTLADIALRRPTLDEAFLQLTGDQAVLAAPTEETR</sequence>
<feature type="domain" description="ABC transporter" evidence="10">
    <location>
        <begin position="8"/>
        <end position="238"/>
    </location>
</feature>
<dbReference type="InterPro" id="IPR003593">
    <property type="entry name" value="AAA+_ATPase"/>
</dbReference>
<dbReference type="PANTHER" id="PTHR42711">
    <property type="entry name" value="ABC TRANSPORTER ATP-BINDING PROTEIN"/>
    <property type="match status" value="1"/>
</dbReference>
<keyword evidence="8" id="KW-0046">Antibiotic resistance</keyword>
<dbReference type="Gene3D" id="3.40.50.300">
    <property type="entry name" value="P-loop containing nucleotide triphosphate hydrolases"/>
    <property type="match status" value="1"/>
</dbReference>
<evidence type="ECO:0000256" key="9">
    <source>
        <dbReference type="ARBA" id="ARBA00049985"/>
    </source>
</evidence>
<dbReference type="InterPro" id="IPR017871">
    <property type="entry name" value="ABC_transporter-like_CS"/>
</dbReference>
<evidence type="ECO:0000313" key="12">
    <source>
        <dbReference type="Proteomes" id="UP000199220"/>
    </source>
</evidence>
<dbReference type="InterPro" id="IPR050763">
    <property type="entry name" value="ABC_transporter_ATP-binding"/>
</dbReference>
<keyword evidence="5 11" id="KW-0067">ATP-binding</keyword>
<evidence type="ECO:0000256" key="4">
    <source>
        <dbReference type="ARBA" id="ARBA00022741"/>
    </source>
</evidence>
<comment type="subcellular location">
    <subcellularLocation>
        <location evidence="1">Cell membrane</location>
        <topology evidence="1">Peripheral membrane protein</topology>
        <orientation evidence="1">Cytoplasmic side</orientation>
    </subcellularLocation>
</comment>
<dbReference type="GO" id="GO:0043215">
    <property type="term" value="P:daunorubicin transport"/>
    <property type="evidence" value="ECO:0007669"/>
    <property type="project" value="InterPro"/>
</dbReference>
<keyword evidence="12" id="KW-1185">Reference proteome</keyword>
<comment type="similarity">
    <text evidence="9">Belongs to the ABC transporter superfamily. Drug exporter-1 (DrugE1) (TC 3.A.1.105) family.</text>
</comment>
<evidence type="ECO:0000256" key="6">
    <source>
        <dbReference type="ARBA" id="ARBA00022967"/>
    </source>
</evidence>
<dbReference type="AlphaFoldDB" id="A0A1H5MQT3"/>
<protein>
    <submittedName>
        <fullName evidence="11">ABC-2 type transport system ATP-binding protein</fullName>
    </submittedName>
</protein>